<dbReference type="AlphaFoldDB" id="A0AA39RD92"/>
<comment type="caution">
    <text evidence="1">The sequence shown here is derived from an EMBL/GenBank/DDBJ whole genome shotgun (WGS) entry which is preliminary data.</text>
</comment>
<keyword evidence="2" id="KW-1185">Reference proteome</keyword>
<sequence>MGLKENLMKMSQGSSPIADYLHSIKSVVNELTLDGAPLDNLNLMMHTLNDLRSDFKEIAAAIRACDSVISFEEQYDKLMDHELTVPKPVLN</sequence>
<dbReference type="Pfam" id="PF14223">
    <property type="entry name" value="Retrotran_gag_2"/>
    <property type="match status" value="1"/>
</dbReference>
<proteinExistence type="predicted"/>
<dbReference type="Proteomes" id="UP001168877">
    <property type="component" value="Unassembled WGS sequence"/>
</dbReference>
<evidence type="ECO:0000313" key="2">
    <source>
        <dbReference type="Proteomes" id="UP001168877"/>
    </source>
</evidence>
<name>A0AA39RD92_ACESA</name>
<reference evidence="1" key="1">
    <citation type="journal article" date="2022" name="Plant J.">
        <title>Strategies of tolerance reflected in two North American maple genomes.</title>
        <authorList>
            <person name="McEvoy S.L."/>
            <person name="Sezen U.U."/>
            <person name="Trouern-Trend A."/>
            <person name="McMahon S.M."/>
            <person name="Schaberg P.G."/>
            <person name="Yang J."/>
            <person name="Wegrzyn J.L."/>
            <person name="Swenson N.G."/>
        </authorList>
    </citation>
    <scope>NUCLEOTIDE SEQUENCE</scope>
    <source>
        <strain evidence="1">NS2018</strain>
    </source>
</reference>
<organism evidence="1 2">
    <name type="scientific">Acer saccharum</name>
    <name type="common">Sugar maple</name>
    <dbReference type="NCBI Taxonomy" id="4024"/>
    <lineage>
        <taxon>Eukaryota</taxon>
        <taxon>Viridiplantae</taxon>
        <taxon>Streptophyta</taxon>
        <taxon>Embryophyta</taxon>
        <taxon>Tracheophyta</taxon>
        <taxon>Spermatophyta</taxon>
        <taxon>Magnoliopsida</taxon>
        <taxon>eudicotyledons</taxon>
        <taxon>Gunneridae</taxon>
        <taxon>Pentapetalae</taxon>
        <taxon>rosids</taxon>
        <taxon>malvids</taxon>
        <taxon>Sapindales</taxon>
        <taxon>Sapindaceae</taxon>
        <taxon>Hippocastanoideae</taxon>
        <taxon>Acereae</taxon>
        <taxon>Acer</taxon>
    </lineage>
</organism>
<dbReference type="PANTHER" id="PTHR47481">
    <property type="match status" value="1"/>
</dbReference>
<accession>A0AA39RD92</accession>
<evidence type="ECO:0000313" key="1">
    <source>
        <dbReference type="EMBL" id="KAK0571658.1"/>
    </source>
</evidence>
<dbReference type="PANTHER" id="PTHR47481:SF9">
    <property type="entry name" value="RETROTRANSPOSON GAG DOMAIN-CONTAINING PROTEIN"/>
    <property type="match status" value="1"/>
</dbReference>
<gene>
    <name evidence="1" type="ORF">LWI29_019589</name>
</gene>
<dbReference type="EMBL" id="JAUESC010000388">
    <property type="protein sequence ID" value="KAK0571658.1"/>
    <property type="molecule type" value="Genomic_DNA"/>
</dbReference>
<reference evidence="1" key="2">
    <citation type="submission" date="2023-06" db="EMBL/GenBank/DDBJ databases">
        <authorList>
            <person name="Swenson N.G."/>
            <person name="Wegrzyn J.L."/>
            <person name="Mcevoy S.L."/>
        </authorList>
    </citation>
    <scope>NUCLEOTIDE SEQUENCE</scope>
    <source>
        <strain evidence="1">NS2018</strain>
        <tissue evidence="1">Leaf</tissue>
    </source>
</reference>
<protein>
    <submittedName>
        <fullName evidence="1">Uncharacterized protein</fullName>
    </submittedName>
</protein>